<gene>
    <name evidence="8" type="ORF">BRENAR_LOCUS847</name>
</gene>
<dbReference type="SMART" id="SM00724">
    <property type="entry name" value="TLC"/>
    <property type="match status" value="1"/>
</dbReference>
<dbReference type="InParanoid" id="A0A448YGQ9"/>
<dbReference type="STRING" id="13370.A0A448YGQ9"/>
<accession>A0A448YGQ9</accession>
<evidence type="ECO:0000256" key="1">
    <source>
        <dbReference type="ARBA" id="ARBA00004141"/>
    </source>
</evidence>
<comment type="subcellular location">
    <subcellularLocation>
        <location evidence="1">Membrane</location>
        <topology evidence="1">Multi-pass membrane protein</topology>
    </subcellularLocation>
</comment>
<dbReference type="PROSITE" id="PS50922">
    <property type="entry name" value="TLC"/>
    <property type="match status" value="1"/>
</dbReference>
<dbReference type="GO" id="GO:0055088">
    <property type="term" value="P:lipid homeostasis"/>
    <property type="evidence" value="ECO:0007669"/>
    <property type="project" value="TreeGrafter"/>
</dbReference>
<reference evidence="8 9" key="1">
    <citation type="submission" date="2018-12" db="EMBL/GenBank/DDBJ databases">
        <authorList>
            <person name="Tiukova I."/>
            <person name="Dainat J."/>
        </authorList>
    </citation>
    <scope>NUCLEOTIDE SEQUENCE [LARGE SCALE GENOMIC DNA]</scope>
</reference>
<feature type="transmembrane region" description="Helical" evidence="6">
    <location>
        <begin position="66"/>
        <end position="85"/>
    </location>
</feature>
<name>A0A448YGQ9_BRENA</name>
<evidence type="ECO:0000256" key="3">
    <source>
        <dbReference type="ARBA" id="ARBA00022989"/>
    </source>
</evidence>
<dbReference type="GO" id="GO:0005783">
    <property type="term" value="C:endoplasmic reticulum"/>
    <property type="evidence" value="ECO:0007669"/>
    <property type="project" value="TreeGrafter"/>
</dbReference>
<feature type="transmembrane region" description="Helical" evidence="6">
    <location>
        <begin position="37"/>
        <end position="59"/>
    </location>
</feature>
<dbReference type="AlphaFoldDB" id="A0A448YGQ9"/>
<evidence type="ECO:0000256" key="2">
    <source>
        <dbReference type="ARBA" id="ARBA00022692"/>
    </source>
</evidence>
<organism evidence="8 9">
    <name type="scientific">Brettanomyces naardenensis</name>
    <name type="common">Yeast</name>
    <dbReference type="NCBI Taxonomy" id="13370"/>
    <lineage>
        <taxon>Eukaryota</taxon>
        <taxon>Fungi</taxon>
        <taxon>Dikarya</taxon>
        <taxon>Ascomycota</taxon>
        <taxon>Saccharomycotina</taxon>
        <taxon>Pichiomycetes</taxon>
        <taxon>Pichiales</taxon>
        <taxon>Pichiaceae</taxon>
        <taxon>Brettanomyces</taxon>
    </lineage>
</organism>
<keyword evidence="3 6" id="KW-1133">Transmembrane helix</keyword>
<feature type="transmembrane region" description="Helical" evidence="6">
    <location>
        <begin position="163"/>
        <end position="184"/>
    </location>
</feature>
<dbReference type="GO" id="GO:0016020">
    <property type="term" value="C:membrane"/>
    <property type="evidence" value="ECO:0007669"/>
    <property type="project" value="UniProtKB-SubCell"/>
</dbReference>
<evidence type="ECO:0000259" key="7">
    <source>
        <dbReference type="PROSITE" id="PS50922"/>
    </source>
</evidence>
<feature type="domain" description="TLC" evidence="7">
    <location>
        <begin position="1"/>
        <end position="196"/>
    </location>
</feature>
<dbReference type="InterPro" id="IPR006634">
    <property type="entry name" value="TLC-dom"/>
</dbReference>
<dbReference type="InterPro" id="IPR050846">
    <property type="entry name" value="TLCD"/>
</dbReference>
<dbReference type="PANTHER" id="PTHR13439:SF6">
    <property type="entry name" value="AAR085WP"/>
    <property type="match status" value="1"/>
</dbReference>
<dbReference type="Pfam" id="PF03798">
    <property type="entry name" value="TRAM_LAG1_CLN8"/>
    <property type="match status" value="1"/>
</dbReference>
<evidence type="ECO:0000313" key="8">
    <source>
        <dbReference type="EMBL" id="VEU20112.1"/>
    </source>
</evidence>
<keyword evidence="4 5" id="KW-0472">Membrane</keyword>
<protein>
    <submittedName>
        <fullName evidence="8">DEKNAAC100977</fullName>
    </submittedName>
</protein>
<dbReference type="PANTHER" id="PTHR13439">
    <property type="entry name" value="CT120 PROTEIN"/>
    <property type="match status" value="1"/>
</dbReference>
<dbReference type="Proteomes" id="UP000290900">
    <property type="component" value="Unassembled WGS sequence"/>
</dbReference>
<evidence type="ECO:0000256" key="4">
    <source>
        <dbReference type="ARBA" id="ARBA00023136"/>
    </source>
</evidence>
<keyword evidence="2 5" id="KW-0812">Transmembrane</keyword>
<evidence type="ECO:0000256" key="6">
    <source>
        <dbReference type="SAM" id="Phobius"/>
    </source>
</evidence>
<evidence type="ECO:0000313" key="9">
    <source>
        <dbReference type="Proteomes" id="UP000290900"/>
    </source>
</evidence>
<dbReference type="OrthoDB" id="10266980at2759"/>
<evidence type="ECO:0000256" key="5">
    <source>
        <dbReference type="PROSITE-ProRule" id="PRU00205"/>
    </source>
</evidence>
<dbReference type="EMBL" id="CAACVR010000002">
    <property type="protein sequence ID" value="VEU20112.1"/>
    <property type="molecule type" value="Genomic_DNA"/>
</dbReference>
<proteinExistence type="predicted"/>
<keyword evidence="9" id="KW-1185">Reference proteome</keyword>
<sequence>MRSVSFIQATLICFLGIPIFGNEYLEEDHVLATTPYSSFYASMALGYFMWDAIVSLYFVNYFGIGFAIHGIVSVMVFAAGLAYGFIHYYSAAFLLFELSTPFLDLRWFGMTFGTTVFPEWFQLANNIALIVTFFLVRIVWGWYMFARLSIDLYATRLDPRFPILGALATVTSNISIDILNIYWFSKMASIGIATVRKWGVKEEKEKEI</sequence>
<feature type="transmembrane region" description="Helical" evidence="6">
    <location>
        <begin position="120"/>
        <end position="143"/>
    </location>
</feature>